<comment type="caution">
    <text evidence="1">The sequence shown here is derived from an EMBL/GenBank/DDBJ whole genome shotgun (WGS) entry which is preliminary data.</text>
</comment>
<evidence type="ECO:0000313" key="2">
    <source>
        <dbReference type="Proteomes" id="UP000566071"/>
    </source>
</evidence>
<dbReference type="EMBL" id="JABFCR010000045">
    <property type="protein sequence ID" value="NNU34405.1"/>
    <property type="molecule type" value="Genomic_DNA"/>
</dbReference>
<evidence type="ECO:0000313" key="1">
    <source>
        <dbReference type="EMBL" id="NNU34405.1"/>
    </source>
</evidence>
<reference evidence="1 2" key="1">
    <citation type="submission" date="2020-05" db="EMBL/GenBank/DDBJ databases">
        <authorList>
            <person name="Khan S.A."/>
            <person name="Jeon C.O."/>
            <person name="Chun B.H."/>
        </authorList>
    </citation>
    <scope>NUCLEOTIDE SEQUENCE [LARGE SCALE GENOMIC DNA]</scope>
    <source>
        <strain evidence="1 2">S1162</strain>
    </source>
</reference>
<protein>
    <submittedName>
        <fullName evidence="1">Uncharacterized protein</fullName>
    </submittedName>
</protein>
<name>A0ABX1W2P3_9SPHI</name>
<gene>
    <name evidence="1" type="ORF">HK413_10190</name>
</gene>
<organism evidence="1 2">
    <name type="scientific">Mucilaginibacter humi</name>
    <dbReference type="NCBI Taxonomy" id="2732510"/>
    <lineage>
        <taxon>Bacteria</taxon>
        <taxon>Pseudomonadati</taxon>
        <taxon>Bacteroidota</taxon>
        <taxon>Sphingobacteriia</taxon>
        <taxon>Sphingobacteriales</taxon>
        <taxon>Sphingobacteriaceae</taxon>
        <taxon>Mucilaginibacter</taxon>
    </lineage>
</organism>
<sequence>MTRGGSVTFETSPSNPQAIHILVQEDAATLLASPDKFAVKLKYQAMPAGASDEQYDAQAKLITAEMLFAATKFKENWK</sequence>
<dbReference type="RefSeq" id="WP_175270083.1">
    <property type="nucleotide sequence ID" value="NZ_JABFCR010000045.1"/>
</dbReference>
<accession>A0ABX1W2P3</accession>
<proteinExistence type="predicted"/>
<keyword evidence="2" id="KW-1185">Reference proteome</keyword>
<dbReference type="Proteomes" id="UP000566071">
    <property type="component" value="Unassembled WGS sequence"/>
</dbReference>